<dbReference type="NCBIfam" id="TIGR02532">
    <property type="entry name" value="IV_pilin_GFxxxE"/>
    <property type="match status" value="1"/>
</dbReference>
<dbReference type="InterPro" id="IPR012902">
    <property type="entry name" value="N_methyl_site"/>
</dbReference>
<dbReference type="EMBL" id="CP007139">
    <property type="protein sequence ID" value="AIE86023.1"/>
    <property type="molecule type" value="Genomic_DNA"/>
</dbReference>
<feature type="domain" description="DUF1559" evidence="1">
    <location>
        <begin position="31"/>
        <end position="97"/>
    </location>
</feature>
<keyword evidence="3" id="KW-1185">Reference proteome</keyword>
<accession>A0A068NR58</accession>
<dbReference type="SUPFAM" id="SSF54523">
    <property type="entry name" value="Pili subunits"/>
    <property type="match status" value="1"/>
</dbReference>
<organism evidence="2 3">
    <name type="scientific">Fimbriimonas ginsengisoli Gsoil 348</name>
    <dbReference type="NCBI Taxonomy" id="661478"/>
    <lineage>
        <taxon>Bacteria</taxon>
        <taxon>Bacillati</taxon>
        <taxon>Armatimonadota</taxon>
        <taxon>Fimbriimonadia</taxon>
        <taxon>Fimbriimonadales</taxon>
        <taxon>Fimbriimonadaceae</taxon>
        <taxon>Fimbriimonas</taxon>
    </lineage>
</organism>
<dbReference type="InterPro" id="IPR045584">
    <property type="entry name" value="Pilin-like"/>
</dbReference>
<dbReference type="PANTHER" id="PTHR30093:SF2">
    <property type="entry name" value="TYPE II SECRETION SYSTEM PROTEIN H"/>
    <property type="match status" value="1"/>
</dbReference>
<dbReference type="HOGENOM" id="CLU_041661_1_0_0"/>
<dbReference type="InterPro" id="IPR011453">
    <property type="entry name" value="DUF1559"/>
</dbReference>
<dbReference type="RefSeq" id="WP_025225432.1">
    <property type="nucleotide sequence ID" value="NZ_CP007139.1"/>
</dbReference>
<reference evidence="2 3" key="1">
    <citation type="journal article" date="2014" name="PLoS ONE">
        <title>The first complete genome sequence of the class fimbriimonadia in the phylum armatimonadetes.</title>
        <authorList>
            <person name="Hu Z.Y."/>
            <person name="Wang Y.Z."/>
            <person name="Im W.T."/>
            <person name="Wang S.Y."/>
            <person name="Zhao G.P."/>
            <person name="Zheng H.J."/>
            <person name="Quan Z.X."/>
        </authorList>
    </citation>
    <scope>NUCLEOTIDE SEQUENCE [LARGE SCALE GENOMIC DNA]</scope>
    <source>
        <strain evidence="2">Gsoil 348</strain>
    </source>
</reference>
<dbReference type="NCBIfam" id="TIGR04294">
    <property type="entry name" value="pre_pil_HX9DG"/>
    <property type="match status" value="1"/>
</dbReference>
<dbReference type="Gene3D" id="3.30.700.10">
    <property type="entry name" value="Glycoprotein, Type 4 Pilin"/>
    <property type="match status" value="1"/>
</dbReference>
<sequence>MQRKAFTLIELLVVIAIIAILAAILFPVFAQAKEAAKKTQCLSNMKQIGTGFALYLGDADDMLPWSAYWDYSASSGWATSAGGMHEWSQVILPYIKNGKEQLLSYAGAAGGPGTVFSCPTSKVPGQLDTYGVHDDMFPKCLNWMGPNPSVCTSPRSATIVDDPASKAMVTEKGSANAGLVATFAFDTRAIDWTGVWDNRASTTNDIVFQAPNYNTVTGQKADCDGGAPWNWPPDCEAFPRFRHSGVANVAFFDSHVKGMKKGQLNYGRNIRIEGITF</sequence>
<dbReference type="AlphaFoldDB" id="A0A068NR58"/>
<gene>
    <name evidence="2" type="ORF">OP10G_2655</name>
</gene>
<dbReference type="Proteomes" id="UP000027982">
    <property type="component" value="Chromosome"/>
</dbReference>
<dbReference type="Pfam" id="PF07963">
    <property type="entry name" value="N_methyl"/>
    <property type="match status" value="1"/>
</dbReference>
<name>A0A068NR58_FIMGI</name>
<evidence type="ECO:0000313" key="2">
    <source>
        <dbReference type="EMBL" id="AIE86023.1"/>
    </source>
</evidence>
<dbReference type="InterPro" id="IPR027558">
    <property type="entry name" value="Pre_pil_HX9DG_C"/>
</dbReference>
<dbReference type="eggNOG" id="COG2165">
    <property type="taxonomic scope" value="Bacteria"/>
</dbReference>
<dbReference type="STRING" id="661478.OP10G_2655"/>
<dbReference type="KEGG" id="fgi:OP10G_2655"/>
<dbReference type="Pfam" id="PF07596">
    <property type="entry name" value="SBP_bac_10"/>
    <property type="match status" value="1"/>
</dbReference>
<evidence type="ECO:0000259" key="1">
    <source>
        <dbReference type="Pfam" id="PF07596"/>
    </source>
</evidence>
<proteinExistence type="predicted"/>
<protein>
    <recommendedName>
        <fullName evidence="1">DUF1559 domain-containing protein</fullName>
    </recommendedName>
</protein>
<dbReference type="PANTHER" id="PTHR30093">
    <property type="entry name" value="GENERAL SECRETION PATHWAY PROTEIN G"/>
    <property type="match status" value="1"/>
</dbReference>
<evidence type="ECO:0000313" key="3">
    <source>
        <dbReference type="Proteomes" id="UP000027982"/>
    </source>
</evidence>